<proteinExistence type="predicted"/>
<reference evidence="3" key="1">
    <citation type="submission" date="2016-10" db="EMBL/GenBank/DDBJ databases">
        <authorList>
            <person name="Varghese N."/>
            <person name="Submissions S."/>
        </authorList>
    </citation>
    <scope>NUCLEOTIDE SEQUENCE [LARGE SCALE GENOMIC DNA]</scope>
    <source>
        <strain evidence="3">CGMCC 1.10329</strain>
    </source>
</reference>
<dbReference type="AlphaFoldDB" id="A0A1I5WDG2"/>
<evidence type="ECO:0000313" key="3">
    <source>
        <dbReference type="Proteomes" id="UP000183769"/>
    </source>
</evidence>
<dbReference type="RefSeq" id="WP_255458125.1">
    <property type="nucleotide sequence ID" value="NZ_FOXI01000027.1"/>
</dbReference>
<keyword evidence="3" id="KW-1185">Reference proteome</keyword>
<evidence type="ECO:0000313" key="2">
    <source>
        <dbReference type="EMBL" id="SFQ17366.1"/>
    </source>
</evidence>
<sequence length="40" mass="4704">MSRRSYAEVAEKIERLKELAEDYAENDHPDPWDDPPEVSD</sequence>
<dbReference type="EMBL" id="FOXI01000027">
    <property type="protein sequence ID" value="SFQ17366.1"/>
    <property type="molecule type" value="Genomic_DNA"/>
</dbReference>
<name>A0A1I5WDG2_9EURY</name>
<feature type="compositionally biased region" description="Basic and acidic residues" evidence="1">
    <location>
        <begin position="19"/>
        <end position="31"/>
    </location>
</feature>
<feature type="region of interest" description="Disordered" evidence="1">
    <location>
        <begin position="19"/>
        <end position="40"/>
    </location>
</feature>
<accession>A0A1I5WDG2</accession>
<protein>
    <submittedName>
        <fullName evidence="2">Uncharacterized protein</fullName>
    </submittedName>
</protein>
<dbReference type="Proteomes" id="UP000183769">
    <property type="component" value="Unassembled WGS sequence"/>
</dbReference>
<evidence type="ECO:0000256" key="1">
    <source>
        <dbReference type="SAM" id="MobiDB-lite"/>
    </source>
</evidence>
<gene>
    <name evidence="2" type="ORF">SAMN05216277_1276</name>
</gene>
<organism evidence="2 3">
    <name type="scientific">Halolamina pelagica</name>
    <dbReference type="NCBI Taxonomy" id="699431"/>
    <lineage>
        <taxon>Archaea</taxon>
        <taxon>Methanobacteriati</taxon>
        <taxon>Methanobacteriota</taxon>
        <taxon>Stenosarchaea group</taxon>
        <taxon>Halobacteria</taxon>
        <taxon>Halobacteriales</taxon>
        <taxon>Haloferacaceae</taxon>
    </lineage>
</organism>